<dbReference type="PANTHER" id="PTHR44167">
    <property type="entry name" value="OVARIAN-SPECIFIC SERINE/THREONINE-PROTEIN KINASE LOK-RELATED"/>
    <property type="match status" value="1"/>
</dbReference>
<protein>
    <submittedName>
        <fullName evidence="10">Protein kinase</fullName>
    </submittedName>
</protein>
<dbReference type="SMART" id="SM00240">
    <property type="entry name" value="FHA"/>
    <property type="match status" value="1"/>
</dbReference>
<dbReference type="GO" id="GO:0005524">
    <property type="term" value="F:ATP binding"/>
    <property type="evidence" value="ECO:0007669"/>
    <property type="project" value="UniProtKB-UniRule"/>
</dbReference>
<feature type="domain" description="FHA" evidence="8">
    <location>
        <begin position="54"/>
        <end position="124"/>
    </location>
</feature>
<dbReference type="PROSITE" id="PS50011">
    <property type="entry name" value="PROTEIN_KINASE_DOM"/>
    <property type="match status" value="1"/>
</dbReference>
<sequence>MSDQRYQNHEISSGGCLHEEPDLDDSAICIAILRHEDEQGELIAEVSIYAGDTITFGRDEDRPERGSDGKRFIFLEDEHPVYISKEHFRIYSVVFDPKDQRVQPLIYCEDLESTNGTYVEGDCIGMIGRERVARLLHHGDLIELRPSWRFRLYQPPHVLTTGIQGKPEDLEFFQDQYSISNRMLGSGQYGKVFLAKEVVSSKQVACKIVDFEEAMQNQGAMSQTSLATSSGNYMITRDNIMREIRILSDLSHPHIVNLRKAFYSERTIYTFTDLAPGGDLFSYVGKLNGSLTDLESRVITRQIVSALDFMHTKGVAHRDIKLENVLITQTDFGGRVVLTDFGFASHTQSNAGRMLSNVGTPGYLAPEVVRAEHTHQRYTTAADMWSLGMLIARLLIGDTILSENELHSAQLNMADWILSRVNDNHLDLKPRASRFMQRLFVLDPCHRMTAPEALKHSWLKKPPSEAAAIEELCARITRFWKKRDSVDEVIVPLPRTLRNFRADEEFSKQQKSRRRIPDASSSAYFSLDKHIQPKLPSQRRSLLDNLNKSGSQFVVAEESDISRLRITTTHGRDMFRKVEVPTFQVLYGSEPDNEVSLVPATPVRPERVHSLGLSDPADSSTSQDNLFDAQSGAVSQSSSKRVRFESEDPEERSIREEVASQGPRWQSAKAFGDAVERRKAEVKGKLGRAVTPPHLQILTV</sequence>
<dbReference type="PROSITE" id="PS00108">
    <property type="entry name" value="PROTEIN_KINASE_ST"/>
    <property type="match status" value="1"/>
</dbReference>
<evidence type="ECO:0000256" key="1">
    <source>
        <dbReference type="ARBA" id="ARBA00005575"/>
    </source>
</evidence>
<name>A0A218Z5X0_9HELO</name>
<dbReference type="Gene3D" id="1.10.510.10">
    <property type="entry name" value="Transferase(Phosphotransferase) domain 1"/>
    <property type="match status" value="1"/>
</dbReference>
<keyword evidence="11" id="KW-1185">Reference proteome</keyword>
<comment type="catalytic activity">
    <reaction evidence="4">
        <text>L-threonyl-[protein] + ATP = O-phospho-L-threonyl-[protein] + ADP + H(+)</text>
        <dbReference type="Rhea" id="RHEA:46608"/>
        <dbReference type="Rhea" id="RHEA-COMP:11060"/>
        <dbReference type="Rhea" id="RHEA-COMP:11605"/>
        <dbReference type="ChEBI" id="CHEBI:15378"/>
        <dbReference type="ChEBI" id="CHEBI:30013"/>
        <dbReference type="ChEBI" id="CHEBI:30616"/>
        <dbReference type="ChEBI" id="CHEBI:61977"/>
        <dbReference type="ChEBI" id="CHEBI:456216"/>
        <dbReference type="EC" id="2.7.11.1"/>
    </reaction>
</comment>
<dbReference type="Pfam" id="PF00069">
    <property type="entry name" value="Pkinase"/>
    <property type="match status" value="1"/>
</dbReference>
<evidence type="ECO:0000256" key="2">
    <source>
        <dbReference type="ARBA" id="ARBA00022741"/>
    </source>
</evidence>
<proteinExistence type="inferred from homology"/>
<feature type="compositionally biased region" description="Basic and acidic residues" evidence="7">
    <location>
        <begin position="642"/>
        <end position="658"/>
    </location>
</feature>
<dbReference type="InterPro" id="IPR000719">
    <property type="entry name" value="Prot_kinase_dom"/>
</dbReference>
<dbReference type="InterPro" id="IPR000253">
    <property type="entry name" value="FHA_dom"/>
</dbReference>
<dbReference type="OrthoDB" id="74764at2759"/>
<feature type="binding site" evidence="6">
    <location>
        <position position="207"/>
    </location>
    <ligand>
        <name>ATP</name>
        <dbReference type="ChEBI" id="CHEBI:30616"/>
    </ligand>
</feature>
<dbReference type="SUPFAM" id="SSF49879">
    <property type="entry name" value="SMAD/FHA domain"/>
    <property type="match status" value="1"/>
</dbReference>
<evidence type="ECO:0000313" key="11">
    <source>
        <dbReference type="Proteomes" id="UP000242519"/>
    </source>
</evidence>
<dbReference type="GO" id="GO:0004674">
    <property type="term" value="F:protein serine/threonine kinase activity"/>
    <property type="evidence" value="ECO:0007669"/>
    <property type="project" value="UniProtKB-EC"/>
</dbReference>
<comment type="caution">
    <text evidence="10">The sequence shown here is derived from an EMBL/GenBank/DDBJ whole genome shotgun (WGS) entry which is preliminary data.</text>
</comment>
<evidence type="ECO:0000259" key="8">
    <source>
        <dbReference type="PROSITE" id="PS50006"/>
    </source>
</evidence>
<dbReference type="InterPro" id="IPR011009">
    <property type="entry name" value="Kinase-like_dom_sf"/>
</dbReference>
<evidence type="ECO:0000256" key="3">
    <source>
        <dbReference type="ARBA" id="ARBA00022840"/>
    </source>
</evidence>
<dbReference type="InterPro" id="IPR008271">
    <property type="entry name" value="Ser/Thr_kinase_AS"/>
</dbReference>
<dbReference type="GO" id="GO:0005737">
    <property type="term" value="C:cytoplasm"/>
    <property type="evidence" value="ECO:0007669"/>
    <property type="project" value="TreeGrafter"/>
</dbReference>
<dbReference type="Proteomes" id="UP000242519">
    <property type="component" value="Unassembled WGS sequence"/>
</dbReference>
<dbReference type="InterPro" id="IPR008984">
    <property type="entry name" value="SMAD_FHA_dom_sf"/>
</dbReference>
<dbReference type="PROSITE" id="PS50006">
    <property type="entry name" value="FHA_DOMAIN"/>
    <property type="match status" value="1"/>
</dbReference>
<accession>A0A218Z5X0</accession>
<keyword evidence="3 6" id="KW-0067">ATP-binding</keyword>
<dbReference type="STRING" id="503106.A0A218Z5X0"/>
<dbReference type="GO" id="GO:0005634">
    <property type="term" value="C:nucleus"/>
    <property type="evidence" value="ECO:0007669"/>
    <property type="project" value="TreeGrafter"/>
</dbReference>
<keyword evidence="10" id="KW-0418">Kinase</keyword>
<reference evidence="10 11" key="1">
    <citation type="submission" date="2017-04" db="EMBL/GenBank/DDBJ databases">
        <title>Draft genome sequence of Marssonina coronaria NL1: causal agent of apple blotch.</title>
        <authorList>
            <person name="Cheng Q."/>
        </authorList>
    </citation>
    <scope>NUCLEOTIDE SEQUENCE [LARGE SCALE GENOMIC DNA]</scope>
    <source>
        <strain evidence="10 11">NL1</strain>
    </source>
</reference>
<organism evidence="10 11">
    <name type="scientific">Diplocarpon coronariae</name>
    <dbReference type="NCBI Taxonomy" id="2795749"/>
    <lineage>
        <taxon>Eukaryota</taxon>
        <taxon>Fungi</taxon>
        <taxon>Dikarya</taxon>
        <taxon>Ascomycota</taxon>
        <taxon>Pezizomycotina</taxon>
        <taxon>Leotiomycetes</taxon>
        <taxon>Helotiales</taxon>
        <taxon>Drepanopezizaceae</taxon>
        <taxon>Diplocarpon</taxon>
    </lineage>
</organism>
<gene>
    <name evidence="10" type="ORF">B2J93_6449</name>
</gene>
<dbReference type="SUPFAM" id="SSF56112">
    <property type="entry name" value="Protein kinase-like (PK-like)"/>
    <property type="match status" value="1"/>
</dbReference>
<feature type="region of interest" description="Disordered" evidence="7">
    <location>
        <begin position="608"/>
        <end position="673"/>
    </location>
</feature>
<dbReference type="GO" id="GO:0051598">
    <property type="term" value="P:meiotic recombination checkpoint signaling"/>
    <property type="evidence" value="ECO:0007669"/>
    <property type="project" value="TreeGrafter"/>
</dbReference>
<comment type="catalytic activity">
    <reaction evidence="5">
        <text>L-seryl-[protein] + ATP = O-phospho-L-seryl-[protein] + ADP + H(+)</text>
        <dbReference type="Rhea" id="RHEA:17989"/>
        <dbReference type="Rhea" id="RHEA-COMP:9863"/>
        <dbReference type="Rhea" id="RHEA-COMP:11604"/>
        <dbReference type="ChEBI" id="CHEBI:15378"/>
        <dbReference type="ChEBI" id="CHEBI:29999"/>
        <dbReference type="ChEBI" id="CHEBI:30616"/>
        <dbReference type="ChEBI" id="CHEBI:83421"/>
        <dbReference type="ChEBI" id="CHEBI:456216"/>
        <dbReference type="EC" id="2.7.11.1"/>
    </reaction>
</comment>
<dbReference type="Gene3D" id="2.60.200.20">
    <property type="match status" value="1"/>
</dbReference>
<dbReference type="Pfam" id="PF00498">
    <property type="entry name" value="FHA"/>
    <property type="match status" value="1"/>
</dbReference>
<evidence type="ECO:0000256" key="5">
    <source>
        <dbReference type="ARBA" id="ARBA00048679"/>
    </source>
</evidence>
<feature type="domain" description="Protein kinase" evidence="9">
    <location>
        <begin position="178"/>
        <end position="459"/>
    </location>
</feature>
<dbReference type="AlphaFoldDB" id="A0A218Z5X0"/>
<evidence type="ECO:0000313" key="10">
    <source>
        <dbReference type="EMBL" id="OWP02616.1"/>
    </source>
</evidence>
<dbReference type="SMART" id="SM00220">
    <property type="entry name" value="S_TKc"/>
    <property type="match status" value="1"/>
</dbReference>
<evidence type="ECO:0000256" key="6">
    <source>
        <dbReference type="PROSITE-ProRule" id="PRU10141"/>
    </source>
</evidence>
<dbReference type="PROSITE" id="PS00107">
    <property type="entry name" value="PROTEIN_KINASE_ATP"/>
    <property type="match status" value="1"/>
</dbReference>
<evidence type="ECO:0000259" key="9">
    <source>
        <dbReference type="PROSITE" id="PS50011"/>
    </source>
</evidence>
<evidence type="ECO:0000256" key="7">
    <source>
        <dbReference type="SAM" id="MobiDB-lite"/>
    </source>
</evidence>
<keyword evidence="2 6" id="KW-0547">Nucleotide-binding</keyword>
<evidence type="ECO:0000256" key="4">
    <source>
        <dbReference type="ARBA" id="ARBA00047899"/>
    </source>
</evidence>
<keyword evidence="10" id="KW-0808">Transferase</keyword>
<dbReference type="EMBL" id="MZNU01000219">
    <property type="protein sequence ID" value="OWP02616.1"/>
    <property type="molecule type" value="Genomic_DNA"/>
</dbReference>
<dbReference type="PANTHER" id="PTHR44167:SF29">
    <property type="entry name" value="SERINE_THREONINE PROTEIN KINASE-43"/>
    <property type="match status" value="1"/>
</dbReference>
<dbReference type="InterPro" id="IPR017441">
    <property type="entry name" value="Protein_kinase_ATP_BS"/>
</dbReference>
<dbReference type="InParanoid" id="A0A218Z5X0"/>
<comment type="similarity">
    <text evidence="1">Belongs to the protein kinase superfamily. CAMK Ser/Thr protein kinase family. CHEK2 subfamily.</text>
</comment>